<dbReference type="EMBL" id="JBHSBV010000006">
    <property type="protein sequence ID" value="MFC4202625.1"/>
    <property type="molecule type" value="Genomic_DNA"/>
</dbReference>
<dbReference type="GO" id="GO:0046820">
    <property type="term" value="F:4-amino-4-deoxychorismate synthase activity"/>
    <property type="evidence" value="ECO:0007669"/>
    <property type="project" value="UniProtKB-EC"/>
</dbReference>
<dbReference type="InterPro" id="IPR005802">
    <property type="entry name" value="ADC_synth_comp_1"/>
</dbReference>
<keyword evidence="3" id="KW-1185">Reference proteome</keyword>
<evidence type="ECO:0000259" key="1">
    <source>
        <dbReference type="Pfam" id="PF00425"/>
    </source>
</evidence>
<dbReference type="InterPro" id="IPR019999">
    <property type="entry name" value="Anth_synth_I-like"/>
</dbReference>
<evidence type="ECO:0000313" key="3">
    <source>
        <dbReference type="Proteomes" id="UP001595848"/>
    </source>
</evidence>
<reference evidence="3" key="1">
    <citation type="journal article" date="2019" name="Int. J. Syst. Evol. Microbiol.">
        <title>The Global Catalogue of Microorganisms (GCM) 10K type strain sequencing project: providing services to taxonomists for standard genome sequencing and annotation.</title>
        <authorList>
            <consortium name="The Broad Institute Genomics Platform"/>
            <consortium name="The Broad Institute Genome Sequencing Center for Infectious Disease"/>
            <person name="Wu L."/>
            <person name="Ma J."/>
        </authorList>
    </citation>
    <scope>NUCLEOTIDE SEQUENCE [LARGE SCALE GENOMIC DNA]</scope>
    <source>
        <strain evidence="3">LMG 24813</strain>
    </source>
</reference>
<keyword evidence="2" id="KW-0808">Transferase</keyword>
<comment type="caution">
    <text evidence="2">The sequence shown here is derived from an EMBL/GenBank/DDBJ whole genome shotgun (WGS) entry which is preliminary data.</text>
</comment>
<protein>
    <submittedName>
        <fullName evidence="2">Aminodeoxychorismate synthase component I</fullName>
        <ecNumber evidence="2">2.6.1.85</ecNumber>
    </submittedName>
</protein>
<organism evidence="2 3">
    <name type="scientific">Candidimonas humi</name>
    <dbReference type="NCBI Taxonomy" id="683355"/>
    <lineage>
        <taxon>Bacteria</taxon>
        <taxon>Pseudomonadati</taxon>
        <taxon>Pseudomonadota</taxon>
        <taxon>Betaproteobacteria</taxon>
        <taxon>Burkholderiales</taxon>
        <taxon>Alcaligenaceae</taxon>
        <taxon>Candidimonas</taxon>
    </lineage>
</organism>
<feature type="domain" description="Chorismate-utilising enzyme C-terminal" evidence="1">
    <location>
        <begin position="116"/>
        <end position="374"/>
    </location>
</feature>
<keyword evidence="2" id="KW-0032">Aminotransferase</keyword>
<accession>A0ABV8P0C9</accession>
<dbReference type="EC" id="2.6.1.85" evidence="2"/>
<dbReference type="InterPro" id="IPR015890">
    <property type="entry name" value="Chorismate_C"/>
</dbReference>
<evidence type="ECO:0000313" key="2">
    <source>
        <dbReference type="EMBL" id="MFC4202625.1"/>
    </source>
</evidence>
<sequence>MNTRIDFPNPRDPAAARLRRRFGAPSAVLAAHRADDVVPLLNAAEQAARAGHWCVGWLRYEAAQAFDAAFADALHEVPQGEPLAWFGVHEQAEDWPEKDSTATDAPPAVWQPGIERAAFDAAVAAIQEGIAAGDCYQVNLTTQLAGSLQGDASALFAALHKAQPSGYVAAIDSGAQQVLSVSPELFFDWDGARILTRPMKGTAPRGATPDEDAARADAMRASPKERAENVMIVDLLRNDLSRIALPHSVRVPRLFHAEPLPTVWQMTSDVEAITRPGTRLADVFDALFPCGSVTGAPKRQAMRWIRQLEPGPRGVYCGAVGVLRPARTPGGVHATFNVPIRTVAVRGTELRCGIGSGITSSSSAEAEWQEWRHKRAFLG</sequence>
<gene>
    <name evidence="2" type="primary">pabB</name>
    <name evidence="2" type="ORF">ACFOY1_16860</name>
</gene>
<dbReference type="RefSeq" id="WP_217964608.1">
    <property type="nucleotide sequence ID" value="NZ_JAHTBN010000004.1"/>
</dbReference>
<dbReference type="PANTHER" id="PTHR11236:SF50">
    <property type="entry name" value="AMINODEOXYCHORISMATE SYNTHASE COMPONENT 1"/>
    <property type="match status" value="1"/>
</dbReference>
<dbReference type="NCBIfam" id="TIGR00553">
    <property type="entry name" value="pabB"/>
    <property type="match status" value="1"/>
</dbReference>
<name>A0ABV8P0C9_9BURK</name>
<dbReference type="Proteomes" id="UP001595848">
    <property type="component" value="Unassembled WGS sequence"/>
</dbReference>
<dbReference type="Pfam" id="PF00425">
    <property type="entry name" value="Chorismate_bind"/>
    <property type="match status" value="1"/>
</dbReference>
<proteinExistence type="predicted"/>
<dbReference type="PANTHER" id="PTHR11236">
    <property type="entry name" value="AMINOBENZOATE/ANTHRANILATE SYNTHASE"/>
    <property type="match status" value="1"/>
</dbReference>